<feature type="coiled-coil region" evidence="1">
    <location>
        <begin position="37"/>
        <end position="64"/>
    </location>
</feature>
<proteinExistence type="predicted"/>
<evidence type="ECO:0000256" key="1">
    <source>
        <dbReference type="SAM" id="Coils"/>
    </source>
</evidence>
<organism evidence="3 4">
    <name type="scientific">Gopherus agassizii</name>
    <name type="common">Agassiz's desert tortoise</name>
    <dbReference type="NCBI Taxonomy" id="38772"/>
    <lineage>
        <taxon>Eukaryota</taxon>
        <taxon>Metazoa</taxon>
        <taxon>Chordata</taxon>
        <taxon>Craniata</taxon>
        <taxon>Vertebrata</taxon>
        <taxon>Euteleostomi</taxon>
        <taxon>Archelosauria</taxon>
        <taxon>Testudinata</taxon>
        <taxon>Testudines</taxon>
        <taxon>Cryptodira</taxon>
        <taxon>Durocryptodira</taxon>
        <taxon>Testudinoidea</taxon>
        <taxon>Testudinidae</taxon>
        <taxon>Gopherus</taxon>
    </lineage>
</organism>
<evidence type="ECO:0008006" key="5">
    <source>
        <dbReference type="Google" id="ProtNLM"/>
    </source>
</evidence>
<dbReference type="Ensembl" id="ENSGAGT00000040377.1">
    <property type="protein sequence ID" value="ENSGAGP00000035658.1"/>
    <property type="gene ID" value="ENSGAGG00000025318.1"/>
</dbReference>
<feature type="coiled-coil region" evidence="1">
    <location>
        <begin position="307"/>
        <end position="369"/>
    </location>
</feature>
<dbReference type="InterPro" id="IPR038799">
    <property type="entry name" value="LEKR1"/>
</dbReference>
<reference evidence="3" key="2">
    <citation type="submission" date="2025-08" db="UniProtKB">
        <authorList>
            <consortium name="Ensembl"/>
        </authorList>
    </citation>
    <scope>IDENTIFICATION</scope>
</reference>
<evidence type="ECO:0000256" key="2">
    <source>
        <dbReference type="SAM" id="MobiDB-lite"/>
    </source>
</evidence>
<dbReference type="AlphaFoldDB" id="A0A452J5B7"/>
<sequence>MDRHVPMHALPEEIQKMSRDETVCKYCGVSYLILHEFKLMEDKVKAMEKEMKFYEGSVEREKRLQAQLQCLSRDFEQCTADSESKTERVNNLTVQLKDKQSELQNLNEALRCFQEEKEVAYKKLQLFKKRLENHRLTLSKTLSLLSFIRRELVSIKEVASNKLDNWTVLREEIFLQIKTISKDASTEVSRLNQRLAEFQRDKVSLQEEVKHLKLVSDAVELKSQQLQTSLQQENELQNRCHELQKETLDLTNQVETIGLKFQKATAEMGHYKKLLMMKSKEVDICQSELQKLEYENGMSKSRLTKDLKEKEESLLVCQQVCKRLQEEVAEKERQEEDLKRRTSCSESELETIKTLLRQREEEVVMLKQERDLMQISHQNKTEQLQEALKQKILNEDNWREKMEIGLAKHQARHTEEIFRLKEDARMELDIERQKHQELIAKYQKDQEELQMKIPELISSAINSLRMEVGILKNQLQETQIKLTEKAGDKEEEMRSLKRLVTKLEFQLKKEQNNSDSLSEGMRKEIKEKSDELEKLTQEQADLIQNLSQAQEENSLLQETVRRECEERYELTEALTQAREQVLELKRLSGNFPLSQCSLSQGSLTSCAALVSNHGQKSLMNSDSGKGITRSGLCGISRAANTPAFDKHKSSGKVGLPALTPPHPPRGRASSVNESKNRIAAVIRRQLSQL</sequence>
<evidence type="ECO:0000313" key="3">
    <source>
        <dbReference type="Ensembl" id="ENSGAGP00000035658.1"/>
    </source>
</evidence>
<name>A0A452J5B7_9SAUR</name>
<accession>A0A452J5B7</accession>
<feature type="coiled-coil region" evidence="1">
    <location>
        <begin position="181"/>
        <end position="253"/>
    </location>
</feature>
<feature type="coiled-coil region" evidence="1">
    <location>
        <begin position="421"/>
        <end position="566"/>
    </location>
</feature>
<keyword evidence="4" id="KW-1185">Reference proteome</keyword>
<reference evidence="4" key="1">
    <citation type="journal article" date="2017" name="PLoS ONE">
        <title>The Agassiz's desert tortoise genome provides a resource for the conservation of a threatened species.</title>
        <authorList>
            <person name="Tollis M."/>
            <person name="DeNardo D.F."/>
            <person name="Cornelius J.A."/>
            <person name="Dolby G.A."/>
            <person name="Edwards T."/>
            <person name="Henen B.T."/>
            <person name="Karl A.E."/>
            <person name="Murphy R.W."/>
            <person name="Kusumi K."/>
        </authorList>
    </citation>
    <scope>NUCLEOTIDE SEQUENCE [LARGE SCALE GENOMIC DNA]</scope>
</reference>
<evidence type="ECO:0000313" key="4">
    <source>
        <dbReference type="Proteomes" id="UP000291020"/>
    </source>
</evidence>
<dbReference type="STRING" id="38772.ENSGAGP00000035658"/>
<feature type="region of interest" description="Disordered" evidence="2">
    <location>
        <begin position="643"/>
        <end position="672"/>
    </location>
</feature>
<feature type="coiled-coil region" evidence="1">
    <location>
        <begin position="89"/>
        <end position="123"/>
    </location>
</feature>
<dbReference type="PANTHER" id="PTHR34251">
    <property type="entry name" value="LEUCINE-, GLUTAMATE- AND LYSINE-RICH PROTEIN 1"/>
    <property type="match status" value="1"/>
</dbReference>
<dbReference type="PANTHER" id="PTHR34251:SF1">
    <property type="entry name" value="LEUCINE, GLUTAMATE AND LYSINE RICH 1"/>
    <property type="match status" value="1"/>
</dbReference>
<keyword evidence="1" id="KW-0175">Coiled coil</keyword>
<reference evidence="3" key="3">
    <citation type="submission" date="2025-09" db="UniProtKB">
        <authorList>
            <consortium name="Ensembl"/>
        </authorList>
    </citation>
    <scope>IDENTIFICATION</scope>
</reference>
<protein>
    <recommendedName>
        <fullName evidence="5">Leucine, glutamate and lysine rich 1</fullName>
    </recommendedName>
</protein>
<dbReference type="Proteomes" id="UP000291020">
    <property type="component" value="Unassembled WGS sequence"/>
</dbReference>